<evidence type="ECO:0000256" key="1">
    <source>
        <dbReference type="ARBA" id="ARBA00023015"/>
    </source>
</evidence>
<dbReference type="Gene3D" id="1.10.10.10">
    <property type="entry name" value="Winged helix-like DNA-binding domain superfamily/Winged helix DNA-binding domain"/>
    <property type="match status" value="1"/>
</dbReference>
<evidence type="ECO:0000259" key="4">
    <source>
        <dbReference type="PROSITE" id="PS50949"/>
    </source>
</evidence>
<keyword evidence="2" id="KW-0238">DNA-binding</keyword>
<dbReference type="CDD" id="cd07377">
    <property type="entry name" value="WHTH_GntR"/>
    <property type="match status" value="1"/>
</dbReference>
<dbReference type="SMART" id="SM00345">
    <property type="entry name" value="HTH_GNTR"/>
    <property type="match status" value="1"/>
</dbReference>
<sequence>MTSIASFNNIPHNSNTDVTMSDTIIEKFQNDFILNFTSDIPLYKQIENFIISHIRLGLFKDGEKMISENQLCDLLKISRTTARQAMNSLYDQGFITRIRGKGSFVQTGKIQRNINNLYNFTESIMSVGLEPSSTVIEQGVVKADAAIAKKLKLPADADDVFKIVRVRNADESPILLETTYIPYYLCQGIEQIKFEHRSLYNVLQKIYSLPFDYAEETIESILIENAAVRALLKCDNSMPGFFINRLSYLNDGSVLEYTHSITRADKCAFKIILFNGKKEKLTFAKNFTR</sequence>
<dbReference type="InterPro" id="IPR000524">
    <property type="entry name" value="Tscrpt_reg_HTH_GntR"/>
</dbReference>
<dbReference type="InterPro" id="IPR011663">
    <property type="entry name" value="UTRA"/>
</dbReference>
<dbReference type="SUPFAM" id="SSF64288">
    <property type="entry name" value="Chorismate lyase-like"/>
    <property type="match status" value="1"/>
</dbReference>
<dbReference type="InterPro" id="IPR028978">
    <property type="entry name" value="Chorismate_lyase_/UTRA_dom_sf"/>
</dbReference>
<evidence type="ECO:0000313" key="5">
    <source>
        <dbReference type="EMBL" id="MEC5341288.1"/>
    </source>
</evidence>
<name>A0ABU6JKV7_9GAMM</name>
<organism evidence="5 6">
    <name type="scientific">Brenneria populi</name>
    <dbReference type="NCBI Taxonomy" id="1505588"/>
    <lineage>
        <taxon>Bacteria</taxon>
        <taxon>Pseudomonadati</taxon>
        <taxon>Pseudomonadota</taxon>
        <taxon>Gammaproteobacteria</taxon>
        <taxon>Enterobacterales</taxon>
        <taxon>Pectobacteriaceae</taxon>
        <taxon>Brenneria</taxon>
    </lineage>
</organism>
<comment type="caution">
    <text evidence="5">The sequence shown here is derived from an EMBL/GenBank/DDBJ whole genome shotgun (WGS) entry which is preliminary data.</text>
</comment>
<dbReference type="EMBL" id="JAYWTM010000001">
    <property type="protein sequence ID" value="MEC5341288.1"/>
    <property type="molecule type" value="Genomic_DNA"/>
</dbReference>
<keyword evidence="3" id="KW-0804">Transcription</keyword>
<dbReference type="RefSeq" id="WP_327616492.1">
    <property type="nucleotide sequence ID" value="NZ_JAYWTM010000001.1"/>
</dbReference>
<dbReference type="Pfam" id="PF07702">
    <property type="entry name" value="UTRA"/>
    <property type="match status" value="1"/>
</dbReference>
<evidence type="ECO:0000256" key="2">
    <source>
        <dbReference type="ARBA" id="ARBA00023125"/>
    </source>
</evidence>
<protein>
    <submittedName>
        <fullName evidence="5">GntR family transcriptional regulator</fullName>
    </submittedName>
</protein>
<feature type="domain" description="HTH gntR-type" evidence="4">
    <location>
        <begin position="40"/>
        <end position="108"/>
    </location>
</feature>
<proteinExistence type="predicted"/>
<dbReference type="InterPro" id="IPR036390">
    <property type="entry name" value="WH_DNA-bd_sf"/>
</dbReference>
<dbReference type="Pfam" id="PF00392">
    <property type="entry name" value="GntR"/>
    <property type="match status" value="1"/>
</dbReference>
<dbReference type="PRINTS" id="PR00035">
    <property type="entry name" value="HTHGNTR"/>
</dbReference>
<dbReference type="InterPro" id="IPR050679">
    <property type="entry name" value="Bact_HTH_transcr_reg"/>
</dbReference>
<dbReference type="PROSITE" id="PS50949">
    <property type="entry name" value="HTH_GNTR"/>
    <property type="match status" value="1"/>
</dbReference>
<dbReference type="InterPro" id="IPR036388">
    <property type="entry name" value="WH-like_DNA-bd_sf"/>
</dbReference>
<dbReference type="Proteomes" id="UP001309705">
    <property type="component" value="Unassembled WGS sequence"/>
</dbReference>
<keyword evidence="1" id="KW-0805">Transcription regulation</keyword>
<keyword evidence="6" id="KW-1185">Reference proteome</keyword>
<reference evidence="5 6" key="1">
    <citation type="journal article" date="2017" name="Int. J. Syst. Evol. Microbiol.">
        <title>Brenneria populi subsp. brevivirga subsp. nov. isolated from symptomatic bark of Populus x euramericana canker, and description of Brenneria populi subsp. populi subsp. nov.</title>
        <authorList>
            <person name="Zheng M.H."/>
            <person name="Piao C.G."/>
            <person name="Xue H."/>
            <person name="Guo M.W."/>
            <person name="Li Y."/>
        </authorList>
    </citation>
    <scope>NUCLEOTIDE SEQUENCE [LARGE SCALE GENOMIC DNA]</scope>
    <source>
        <strain evidence="5 6">D9-5</strain>
    </source>
</reference>
<dbReference type="SUPFAM" id="SSF46785">
    <property type="entry name" value="Winged helix' DNA-binding domain"/>
    <property type="match status" value="1"/>
</dbReference>
<evidence type="ECO:0000256" key="3">
    <source>
        <dbReference type="ARBA" id="ARBA00023163"/>
    </source>
</evidence>
<evidence type="ECO:0000313" key="6">
    <source>
        <dbReference type="Proteomes" id="UP001309705"/>
    </source>
</evidence>
<dbReference type="SMART" id="SM00866">
    <property type="entry name" value="UTRA"/>
    <property type="match status" value="1"/>
</dbReference>
<dbReference type="PANTHER" id="PTHR44846">
    <property type="entry name" value="MANNOSYL-D-GLYCERATE TRANSPORT/METABOLISM SYSTEM REPRESSOR MNGR-RELATED"/>
    <property type="match status" value="1"/>
</dbReference>
<dbReference type="PANTHER" id="PTHR44846:SF1">
    <property type="entry name" value="MANNOSYL-D-GLYCERATE TRANSPORT_METABOLISM SYSTEM REPRESSOR MNGR-RELATED"/>
    <property type="match status" value="1"/>
</dbReference>
<gene>
    <name evidence="5" type="ORF">VSX58_01505</name>
</gene>
<accession>A0ABU6JKV7</accession>
<dbReference type="Gene3D" id="3.40.1410.10">
    <property type="entry name" value="Chorismate lyase-like"/>
    <property type="match status" value="1"/>
</dbReference>